<protein>
    <submittedName>
        <fullName evidence="1">Uncharacterized protein</fullName>
    </submittedName>
</protein>
<dbReference type="STRING" id="582515.KR51_00004090"/>
<name>U5DMI1_9CHRO</name>
<proteinExistence type="predicted"/>
<gene>
    <name evidence="1" type="ORF">KR51_00004090</name>
</gene>
<evidence type="ECO:0000313" key="2">
    <source>
        <dbReference type="Proteomes" id="UP000016960"/>
    </source>
</evidence>
<reference evidence="1 2" key="1">
    <citation type="submission" date="2013-05" db="EMBL/GenBank/DDBJ databases">
        <title>Draft genome sequence of Rubidibacter lacunae KORDI 51-2.</title>
        <authorList>
            <person name="Choi D.H."/>
            <person name="Noh J.H."/>
            <person name="Kwon K.-K."/>
            <person name="Lee J.-H."/>
            <person name="Ryu J.-Y."/>
        </authorList>
    </citation>
    <scope>NUCLEOTIDE SEQUENCE [LARGE SCALE GENOMIC DNA]</scope>
    <source>
        <strain evidence="1 2">KORDI 51-2</strain>
    </source>
</reference>
<dbReference type="AlphaFoldDB" id="U5DMI1"/>
<keyword evidence="2" id="KW-1185">Reference proteome</keyword>
<accession>U5DMI1</accession>
<dbReference type="EMBL" id="ASSJ01000005">
    <property type="protein sequence ID" value="ERN42881.1"/>
    <property type="molecule type" value="Genomic_DNA"/>
</dbReference>
<organism evidence="1 2">
    <name type="scientific">Rubidibacter lacunae KORDI 51-2</name>
    <dbReference type="NCBI Taxonomy" id="582515"/>
    <lineage>
        <taxon>Bacteria</taxon>
        <taxon>Bacillati</taxon>
        <taxon>Cyanobacteriota</taxon>
        <taxon>Cyanophyceae</taxon>
        <taxon>Oscillatoriophycideae</taxon>
        <taxon>Chroococcales</taxon>
        <taxon>Aphanothecaceae</taxon>
        <taxon>Rubidibacter</taxon>
    </lineage>
</organism>
<evidence type="ECO:0000313" key="1">
    <source>
        <dbReference type="EMBL" id="ERN42881.1"/>
    </source>
</evidence>
<dbReference type="Proteomes" id="UP000016960">
    <property type="component" value="Unassembled WGS sequence"/>
</dbReference>
<dbReference type="InParanoid" id="U5DMI1"/>
<comment type="caution">
    <text evidence="1">The sequence shown here is derived from an EMBL/GenBank/DDBJ whole genome shotgun (WGS) entry which is preliminary data.</text>
</comment>
<sequence length="99" mass="10755">MNESLTFLNAPSHLPIVRGTTNPLDPGGNGLPVIHPVDKRQDDREFAAAIAQLWFALEIAAARRQSSIQMRSWGGSPAQGSVGEIRIDLPAKISENRII</sequence>
<dbReference type="RefSeq" id="WP_022604228.1">
    <property type="nucleotide sequence ID" value="NZ_ASSJ01000005.1"/>
</dbReference>